<evidence type="ECO:0008006" key="4">
    <source>
        <dbReference type="Google" id="ProtNLM"/>
    </source>
</evidence>
<feature type="transmembrane region" description="Helical" evidence="1">
    <location>
        <begin position="79"/>
        <end position="97"/>
    </location>
</feature>
<proteinExistence type="predicted"/>
<protein>
    <recommendedName>
        <fullName evidence="4">Major facilitator superfamily (MFS) profile domain-containing protein</fullName>
    </recommendedName>
</protein>
<evidence type="ECO:0000313" key="2">
    <source>
        <dbReference type="EMBL" id="OGY93447.1"/>
    </source>
</evidence>
<keyword evidence="1" id="KW-0812">Transmembrane</keyword>
<evidence type="ECO:0000256" key="1">
    <source>
        <dbReference type="SAM" id="Phobius"/>
    </source>
</evidence>
<sequence>MSIKAYNLVMLLATLLAWLGFSIIIRSFDPTDGSWLVYAMFYSLLFLSILGTLSLLGFLIRSILARKKVRPRLMAAESFRQAIIFSAVLIVALMLQAGRVLTWWNMALLIILATVIEFVILVFRQNDEQIKN</sequence>
<keyword evidence="1" id="KW-1133">Transmembrane helix</keyword>
<name>A0A1G2BZ88_9BACT</name>
<comment type="caution">
    <text evidence="2">The sequence shown here is derived from an EMBL/GenBank/DDBJ whole genome shotgun (WGS) entry which is preliminary data.</text>
</comment>
<reference evidence="2 3" key="1">
    <citation type="journal article" date="2016" name="Nat. Commun.">
        <title>Thousands of microbial genomes shed light on interconnected biogeochemical processes in an aquifer system.</title>
        <authorList>
            <person name="Anantharaman K."/>
            <person name="Brown C.T."/>
            <person name="Hug L.A."/>
            <person name="Sharon I."/>
            <person name="Castelle C.J."/>
            <person name="Probst A.J."/>
            <person name="Thomas B.C."/>
            <person name="Singh A."/>
            <person name="Wilkins M.J."/>
            <person name="Karaoz U."/>
            <person name="Brodie E.L."/>
            <person name="Williams K.H."/>
            <person name="Hubbard S.S."/>
            <person name="Banfield J.F."/>
        </authorList>
    </citation>
    <scope>NUCLEOTIDE SEQUENCE [LARGE SCALE GENOMIC DNA]</scope>
</reference>
<dbReference type="AlphaFoldDB" id="A0A1G2BZ88"/>
<gene>
    <name evidence="2" type="ORF">A2406_00855</name>
</gene>
<evidence type="ECO:0000313" key="3">
    <source>
        <dbReference type="Proteomes" id="UP000177626"/>
    </source>
</evidence>
<accession>A0A1G2BZ88</accession>
<feature type="transmembrane region" description="Helical" evidence="1">
    <location>
        <begin position="37"/>
        <end position="59"/>
    </location>
</feature>
<dbReference type="Proteomes" id="UP000177626">
    <property type="component" value="Unassembled WGS sequence"/>
</dbReference>
<keyword evidence="1" id="KW-0472">Membrane</keyword>
<feature type="transmembrane region" description="Helical" evidence="1">
    <location>
        <begin position="103"/>
        <end position="123"/>
    </location>
</feature>
<organism evidence="2 3">
    <name type="scientific">Candidatus Komeilibacteria bacterium RIFOXYC1_FULL_37_11</name>
    <dbReference type="NCBI Taxonomy" id="1798555"/>
    <lineage>
        <taxon>Bacteria</taxon>
        <taxon>Candidatus Komeiliibacteriota</taxon>
    </lineage>
</organism>
<dbReference type="EMBL" id="MHKQ01000022">
    <property type="protein sequence ID" value="OGY93447.1"/>
    <property type="molecule type" value="Genomic_DNA"/>
</dbReference>